<keyword evidence="4 5" id="KW-0544">Nucleosome core</keyword>
<dbReference type="UCSC" id="ZK1251.1">
    <property type="organism name" value="c. elegans"/>
</dbReference>
<sequence>MARLKQRPNRILNTSTKTSSAKKKKKRISRSTRSGLTFPVGRIHRKLRETTRGKQRISAGASVFMAATLEYLTTELMEMSAIAANESKKSRVTPRHLHLAIYGDQETAQLLDKVTLPQGGVTPMPIHPSLLPKKKAKEDDKENNS</sequence>
<feature type="compositionally biased region" description="Basic and acidic residues" evidence="6">
    <location>
        <begin position="136"/>
        <end position="145"/>
    </location>
</feature>
<dbReference type="Reactome" id="R-CEL-3214858">
    <property type="pathway name" value="RMTs methylate histone arginines"/>
</dbReference>
<evidence type="ECO:0000256" key="1">
    <source>
        <dbReference type="ARBA" id="ARBA00004286"/>
    </source>
</evidence>
<dbReference type="Bgee" id="WBGene00014240">
    <property type="expression patterns" value="Expressed in material anatomical entity and 2 other cell types or tissues"/>
</dbReference>
<dbReference type="InterPro" id="IPR032454">
    <property type="entry name" value="Histone_H2A_C"/>
</dbReference>
<evidence type="ECO:0000256" key="6">
    <source>
        <dbReference type="SAM" id="MobiDB-lite"/>
    </source>
</evidence>
<dbReference type="PeptideAtlas" id="Q23429"/>
<dbReference type="GO" id="GO:0046982">
    <property type="term" value="F:protein heterodimerization activity"/>
    <property type="evidence" value="ECO:0007669"/>
    <property type="project" value="InterPro"/>
</dbReference>
<dbReference type="PRINTS" id="PR00620">
    <property type="entry name" value="HISTONEH2A"/>
</dbReference>
<keyword evidence="12" id="KW-1267">Proteomics identification</keyword>
<keyword evidence="5" id="KW-0238">DNA-binding</keyword>
<comment type="subcellular location">
    <subcellularLocation>
        <location evidence="1">Chromosome</location>
    </subcellularLocation>
    <subcellularLocation>
        <location evidence="5">Nucleus</location>
    </subcellularLocation>
</comment>
<keyword evidence="10" id="KW-1185">Reference proteome</keyword>
<dbReference type="InterPro" id="IPR009072">
    <property type="entry name" value="Histone-fold"/>
</dbReference>
<dbReference type="Reactome" id="R-CEL-73772">
    <property type="pathway name" value="RNA Polymerase I Promoter Escape"/>
</dbReference>
<feature type="domain" description="Core Histone H2A/H2B/H3" evidence="7">
    <location>
        <begin position="17"/>
        <end position="102"/>
    </location>
</feature>
<dbReference type="Pfam" id="PF00125">
    <property type="entry name" value="Histone"/>
    <property type="match status" value="1"/>
</dbReference>
<dbReference type="AGR" id="WB:WBGene00014240"/>
<evidence type="ECO:0000259" key="8">
    <source>
        <dbReference type="Pfam" id="PF16211"/>
    </source>
</evidence>
<dbReference type="Reactome" id="R-CEL-5689880">
    <property type="pathway name" value="Ub-specific processing proteases"/>
</dbReference>
<organism evidence="9 10">
    <name type="scientific">Caenorhabditis elegans</name>
    <dbReference type="NCBI Taxonomy" id="6239"/>
    <lineage>
        <taxon>Eukaryota</taxon>
        <taxon>Metazoa</taxon>
        <taxon>Ecdysozoa</taxon>
        <taxon>Nematoda</taxon>
        <taxon>Chromadorea</taxon>
        <taxon>Rhabditida</taxon>
        <taxon>Rhabditina</taxon>
        <taxon>Rhabditomorpha</taxon>
        <taxon>Rhabditoidea</taxon>
        <taxon>Rhabditidae</taxon>
        <taxon>Peloderinae</taxon>
        <taxon>Caenorhabditis</taxon>
    </lineage>
</organism>
<evidence type="ECO:0000313" key="9">
    <source>
        <dbReference type="EMBL" id="CAA92497.1"/>
    </source>
</evidence>
<evidence type="ECO:0007829" key="12">
    <source>
        <dbReference type="PeptideAtlas" id="Q23429"/>
    </source>
</evidence>
<dbReference type="Reactome" id="R-CEL-9764725">
    <property type="pathway name" value="Negative Regulation of CDH1 Gene Transcription"/>
</dbReference>
<dbReference type="FunFam" id="1.10.20.10:FF:000093">
    <property type="entry name" value="Histone H2A"/>
    <property type="match status" value="1"/>
</dbReference>
<dbReference type="Gene3D" id="1.10.20.10">
    <property type="entry name" value="Histone, subunit A"/>
    <property type="match status" value="1"/>
</dbReference>
<dbReference type="CDD" id="cd00074">
    <property type="entry name" value="HFD_H2A"/>
    <property type="match status" value="1"/>
</dbReference>
<comment type="similarity">
    <text evidence="5">Belongs to the histone H2A family.</text>
</comment>
<dbReference type="Reactome" id="R-CEL-8936459">
    <property type="pathway name" value="RUNX1 regulates genes involved in megakaryocyte differentiation and platelet function"/>
</dbReference>
<dbReference type="Reactome" id="R-CEL-5689901">
    <property type="pathway name" value="Metalloprotease DUBs"/>
</dbReference>
<dbReference type="WormBase" id="ZK1251.1">
    <property type="protein sequence ID" value="CE03848"/>
    <property type="gene ID" value="WBGene00014240"/>
    <property type="gene designation" value="htas-1"/>
</dbReference>
<protein>
    <recommendedName>
        <fullName evidence="5">Histone H2A</fullName>
    </recommendedName>
</protein>
<dbReference type="GO" id="GO:0003677">
    <property type="term" value="F:DNA binding"/>
    <property type="evidence" value="ECO:0007669"/>
    <property type="project" value="UniProtKB-KW"/>
</dbReference>
<evidence type="ECO:0000256" key="4">
    <source>
        <dbReference type="ARBA" id="ARBA00023269"/>
    </source>
</evidence>
<keyword evidence="3" id="KW-1017">Isopeptide bond</keyword>
<dbReference type="Reactome" id="R-CEL-5250924">
    <property type="pathway name" value="B-WICH complex positively regulates rRNA expression"/>
</dbReference>
<dbReference type="GO" id="GO:0005634">
    <property type="term" value="C:nucleus"/>
    <property type="evidence" value="ECO:0000318"/>
    <property type="project" value="GO_Central"/>
</dbReference>
<dbReference type="Proteomes" id="UP000001940">
    <property type="component" value="Chromosome IV"/>
</dbReference>
<dbReference type="PaxDb" id="6239-ZK1251.1"/>
<dbReference type="CTD" id="191549"/>
<dbReference type="GO" id="GO:0031507">
    <property type="term" value="P:heterochromatin formation"/>
    <property type="evidence" value="ECO:0000318"/>
    <property type="project" value="GO_Central"/>
</dbReference>
<feature type="region of interest" description="Disordered" evidence="6">
    <location>
        <begin position="119"/>
        <end position="145"/>
    </location>
</feature>
<dbReference type="SMR" id="Q23429"/>
<name>Q23429_CAEEL</name>
<dbReference type="Reactome" id="R-CEL-68616">
    <property type="pathway name" value="Assembly of the ORC complex at the origin of replication"/>
</dbReference>
<evidence type="ECO:0000259" key="7">
    <source>
        <dbReference type="Pfam" id="PF00125"/>
    </source>
</evidence>
<dbReference type="InterPro" id="IPR007125">
    <property type="entry name" value="H2A/H2B/H3"/>
</dbReference>
<dbReference type="Reactome" id="R-CEL-2559580">
    <property type="pathway name" value="Oxidative Stress Induced Senescence"/>
</dbReference>
<dbReference type="Pfam" id="PF16211">
    <property type="entry name" value="Histone_H2A_C"/>
    <property type="match status" value="1"/>
</dbReference>
<dbReference type="Reactome" id="R-CEL-2299718">
    <property type="pathway name" value="Condensation of Prophase Chromosomes"/>
</dbReference>
<dbReference type="PhylomeDB" id="Q23429"/>
<dbReference type="InterPro" id="IPR002119">
    <property type="entry name" value="Histone_H2A"/>
</dbReference>
<keyword evidence="2 5" id="KW-0158">Chromosome</keyword>
<evidence type="ECO:0000313" key="10">
    <source>
        <dbReference type="Proteomes" id="UP000001940"/>
    </source>
</evidence>
<dbReference type="Reactome" id="R-CEL-9843940">
    <property type="pathway name" value="Regulation of endogenous retroelements by KRAB-ZFP proteins"/>
</dbReference>
<proteinExistence type="evidence at protein level"/>
<evidence type="ECO:0000256" key="2">
    <source>
        <dbReference type="ARBA" id="ARBA00022454"/>
    </source>
</evidence>
<dbReference type="GO" id="GO:0000786">
    <property type="term" value="C:nucleosome"/>
    <property type="evidence" value="ECO:0000318"/>
    <property type="project" value="GO_Central"/>
</dbReference>
<evidence type="ECO:0000256" key="3">
    <source>
        <dbReference type="ARBA" id="ARBA00022499"/>
    </source>
</evidence>
<dbReference type="EMBL" id="BX284604">
    <property type="protein sequence ID" value="CAA92497.1"/>
    <property type="molecule type" value="Genomic_DNA"/>
</dbReference>
<dbReference type="OMA" id="QQDNEFA"/>
<evidence type="ECO:0000256" key="5">
    <source>
        <dbReference type="RuleBase" id="RU003767"/>
    </source>
</evidence>
<dbReference type="AlphaFoldDB" id="Q23429"/>
<dbReference type="GeneID" id="191549"/>
<dbReference type="SUPFAM" id="SSF47113">
    <property type="entry name" value="Histone-fold"/>
    <property type="match status" value="1"/>
</dbReference>
<reference evidence="9 10" key="1">
    <citation type="journal article" date="1998" name="Science">
        <title>Genome sequence of the nematode C. elegans: a platform for investigating biology.</title>
        <authorList>
            <consortium name="The C. elegans sequencing consortium"/>
            <person name="Sulson J.E."/>
            <person name="Waterston R."/>
        </authorList>
    </citation>
    <scope>NUCLEOTIDE SEQUENCE [LARGE SCALE GENOMIC DNA]</scope>
    <source>
        <strain evidence="9 10">Bristol N2</strain>
    </source>
</reference>
<accession>Q23429</accession>
<dbReference type="KEGG" id="cel:CELE_ZK1251.1"/>
<evidence type="ECO:0000313" key="11">
    <source>
        <dbReference type="WormBase" id="ZK1251.1"/>
    </source>
</evidence>
<gene>
    <name evidence="9 11" type="primary">htas-1</name>
    <name evidence="9" type="ORF">CELE_ZK1251.1</name>
    <name evidence="11" type="ORF">ZK1251.1</name>
</gene>
<dbReference type="Reactome" id="R-CEL-5578749">
    <property type="pathway name" value="Transcriptional regulation by small RNAs"/>
</dbReference>
<dbReference type="GO" id="GO:0030527">
    <property type="term" value="F:structural constituent of chromatin"/>
    <property type="evidence" value="ECO:0000318"/>
    <property type="project" value="GO_Central"/>
</dbReference>
<dbReference type="PANTHER" id="PTHR23430">
    <property type="entry name" value="HISTONE H2A"/>
    <property type="match status" value="1"/>
</dbReference>
<feature type="domain" description="Histone H2A C-terminal" evidence="8">
    <location>
        <begin position="109"/>
        <end position="138"/>
    </location>
</feature>
<dbReference type="OrthoDB" id="5918422at2759"/>
<dbReference type="eggNOG" id="KOG1756">
    <property type="taxonomic scope" value="Eukaryota"/>
</dbReference>
<dbReference type="SMART" id="SM00414">
    <property type="entry name" value="H2A"/>
    <property type="match status" value="1"/>
</dbReference>
<comment type="subunit">
    <text evidence="5">The nucleosome is a histone octamer containing two molecules each of H2A, H2B, H3 and H4 assembled in one H3-H4 heterotetramer and two H2A-H2B heterodimers. The octamer wraps approximately 147 bp of DNA.</text>
</comment>
<dbReference type="InParanoid" id="Q23429"/>
<keyword evidence="5" id="KW-0539">Nucleus</keyword>
<dbReference type="HOGENOM" id="CLU_062828_3_0_1"/>
<dbReference type="STRING" id="6239.ZK1251.1.1"/>
<dbReference type="RefSeq" id="NP_501718.1">
    <property type="nucleotide sequence ID" value="NM_069317.2"/>
</dbReference>
<dbReference type="PIR" id="T27718">
    <property type="entry name" value="T27718"/>
</dbReference>